<comment type="similarity">
    <text evidence="1 3">Belongs to the TPP enzyme family.</text>
</comment>
<evidence type="ECO:0000313" key="7">
    <source>
        <dbReference type="EMBL" id="KRN07457.1"/>
    </source>
</evidence>
<dbReference type="InterPro" id="IPR029035">
    <property type="entry name" value="DHS-like_NAD/FAD-binding_dom"/>
</dbReference>
<dbReference type="InterPro" id="IPR012782">
    <property type="entry name" value="Acetolactate_synth_catblc"/>
</dbReference>
<evidence type="ECO:0000259" key="5">
    <source>
        <dbReference type="Pfam" id="PF02775"/>
    </source>
</evidence>
<gene>
    <name evidence="7" type="ORF">FD15_GL000736</name>
</gene>
<dbReference type="Pfam" id="PF02776">
    <property type="entry name" value="TPP_enzyme_N"/>
    <property type="match status" value="1"/>
</dbReference>
<dbReference type="RefSeq" id="WP_034989207.1">
    <property type="nucleotide sequence ID" value="NZ_AYZF01000002.1"/>
</dbReference>
<organism evidence="7 8">
    <name type="scientific">Liquorilactobacillus sucicola DSM 21376 = JCM 15457</name>
    <dbReference type="NCBI Taxonomy" id="1423806"/>
    <lineage>
        <taxon>Bacteria</taxon>
        <taxon>Bacillati</taxon>
        <taxon>Bacillota</taxon>
        <taxon>Bacilli</taxon>
        <taxon>Lactobacillales</taxon>
        <taxon>Lactobacillaceae</taxon>
        <taxon>Liquorilactobacillus</taxon>
    </lineage>
</organism>
<dbReference type="NCBIfam" id="TIGR02418">
    <property type="entry name" value="acolac_catab"/>
    <property type="match status" value="1"/>
</dbReference>
<dbReference type="InterPro" id="IPR029061">
    <property type="entry name" value="THDP-binding"/>
</dbReference>
<dbReference type="GO" id="GO:0050660">
    <property type="term" value="F:flavin adenine dinucleotide binding"/>
    <property type="evidence" value="ECO:0007669"/>
    <property type="project" value="TreeGrafter"/>
</dbReference>
<dbReference type="GO" id="GO:0034077">
    <property type="term" value="P:butanediol metabolic process"/>
    <property type="evidence" value="ECO:0007669"/>
    <property type="project" value="InterPro"/>
</dbReference>
<evidence type="ECO:0000313" key="8">
    <source>
        <dbReference type="Proteomes" id="UP000050961"/>
    </source>
</evidence>
<keyword evidence="8" id="KW-1185">Reference proteome</keyword>
<dbReference type="PANTHER" id="PTHR18968:SF129">
    <property type="entry name" value="ACETOLACTATE SYNTHASE"/>
    <property type="match status" value="1"/>
</dbReference>
<dbReference type="PATRIC" id="fig|1423806.3.peg.748"/>
<dbReference type="Proteomes" id="UP000050961">
    <property type="component" value="Unassembled WGS sequence"/>
</dbReference>
<dbReference type="Gene3D" id="3.40.50.970">
    <property type="match status" value="2"/>
</dbReference>
<dbReference type="PANTHER" id="PTHR18968">
    <property type="entry name" value="THIAMINE PYROPHOSPHATE ENZYMES"/>
    <property type="match status" value="1"/>
</dbReference>
<dbReference type="GO" id="GO:0009099">
    <property type="term" value="P:L-valine biosynthetic process"/>
    <property type="evidence" value="ECO:0007669"/>
    <property type="project" value="TreeGrafter"/>
</dbReference>
<dbReference type="InterPro" id="IPR000399">
    <property type="entry name" value="TPP-bd_CS"/>
</dbReference>
<proteinExistence type="inferred from homology"/>
<feature type="domain" description="Thiamine pyrophosphate enzyme TPP-binding" evidence="5">
    <location>
        <begin position="394"/>
        <end position="540"/>
    </location>
</feature>
<dbReference type="GO" id="GO:0003984">
    <property type="term" value="F:acetolactate synthase activity"/>
    <property type="evidence" value="ECO:0007669"/>
    <property type="project" value="InterPro"/>
</dbReference>
<dbReference type="CDD" id="cd07035">
    <property type="entry name" value="TPP_PYR_POX_like"/>
    <property type="match status" value="1"/>
</dbReference>
<feature type="domain" description="Thiamine pyrophosphate enzyme central" evidence="4">
    <location>
        <begin position="200"/>
        <end position="330"/>
    </location>
</feature>
<dbReference type="Gene3D" id="3.40.50.1220">
    <property type="entry name" value="TPP-binding domain"/>
    <property type="match status" value="1"/>
</dbReference>
<dbReference type="OrthoDB" id="4494979at2"/>
<dbReference type="GO" id="GO:0000287">
    <property type="term" value="F:magnesium ion binding"/>
    <property type="evidence" value="ECO:0007669"/>
    <property type="project" value="InterPro"/>
</dbReference>
<evidence type="ECO:0000259" key="6">
    <source>
        <dbReference type="Pfam" id="PF02776"/>
    </source>
</evidence>
<dbReference type="PROSITE" id="PS00187">
    <property type="entry name" value="TPP_ENZYMES"/>
    <property type="match status" value="1"/>
</dbReference>
<sequence length="560" mass="61177">MKDDEKYYGADAIVDSLINHDVKYVFGIPGAKIDRVFERLENPTSPDAPKLILTRHEQNAAFMAAGIGRITGKPGVVLTTSGPGASNLATGLVTATAEGDPVLAISGQVQRTDLLRLTHQSMDNSALFAAITKYSAEVQDPENISEVLANAYQEAEAGKQGAGFVSVPQDVTDSEVKTQVIKPLVAPQLGPASPIESTLLAQRIKAAKLPVLLLGMRASSPETTKAIRNLIAETHLPVVETFQGAGIIPHKMEEDFFGRVGLFRNQPGDQLLKNSDLVVAIGYDPIEYEPRNWNADGKANIVVIDTMRAEIDKNFQPERELVGDIAQTLDFLLPYMKGYSVSASSRNYLTDLHIKFEERDEAPAIKEGQILNHPLSVIRELQKRVTDEMTVTVDVGSFYIWMARHFRSYAPRHLLFSNGMQTLGVALPWAIAAALVRPETQVVSVSGDGGFLFSSQDLETAVRLGLNIVHIIWNDGNYDMVKFQEELKYGRAAGVKFGPVDFVKYAESFGATGLRVTQASELGKVLDQAFATKGPVIVDVPVDYSFNQGLGKQILDDQIH</sequence>
<dbReference type="GO" id="GO:0005948">
    <property type="term" value="C:acetolactate synthase complex"/>
    <property type="evidence" value="ECO:0007669"/>
    <property type="project" value="TreeGrafter"/>
</dbReference>
<evidence type="ECO:0000256" key="3">
    <source>
        <dbReference type="RuleBase" id="RU362132"/>
    </source>
</evidence>
<keyword evidence="2 3" id="KW-0786">Thiamine pyrophosphate</keyword>
<dbReference type="InterPro" id="IPR012000">
    <property type="entry name" value="Thiamin_PyroP_enz_cen_dom"/>
</dbReference>
<dbReference type="Pfam" id="PF02775">
    <property type="entry name" value="TPP_enzyme_C"/>
    <property type="match status" value="1"/>
</dbReference>
<dbReference type="FunFam" id="3.40.50.970:FF:000007">
    <property type="entry name" value="Acetolactate synthase"/>
    <property type="match status" value="1"/>
</dbReference>
<dbReference type="InterPro" id="IPR045229">
    <property type="entry name" value="TPP_enz"/>
</dbReference>
<evidence type="ECO:0000256" key="2">
    <source>
        <dbReference type="ARBA" id="ARBA00023052"/>
    </source>
</evidence>
<dbReference type="EMBL" id="AYZF01000002">
    <property type="protein sequence ID" value="KRN07457.1"/>
    <property type="molecule type" value="Genomic_DNA"/>
</dbReference>
<dbReference type="AlphaFoldDB" id="A0A023CYM4"/>
<dbReference type="InterPro" id="IPR011766">
    <property type="entry name" value="TPP_enzyme_TPP-bd"/>
</dbReference>
<dbReference type="GO" id="GO:0030976">
    <property type="term" value="F:thiamine pyrophosphate binding"/>
    <property type="evidence" value="ECO:0007669"/>
    <property type="project" value="InterPro"/>
</dbReference>
<name>A0A023CYM4_9LACO</name>
<protein>
    <submittedName>
        <fullName evidence="7">Acetolactate synthase</fullName>
    </submittedName>
</protein>
<dbReference type="SUPFAM" id="SSF52518">
    <property type="entry name" value="Thiamin diphosphate-binding fold (THDP-binding)"/>
    <property type="match status" value="2"/>
</dbReference>
<dbReference type="eggNOG" id="COG0028">
    <property type="taxonomic scope" value="Bacteria"/>
</dbReference>
<dbReference type="Pfam" id="PF00205">
    <property type="entry name" value="TPP_enzyme_M"/>
    <property type="match status" value="1"/>
</dbReference>
<accession>A0A023CYM4</accession>
<dbReference type="SUPFAM" id="SSF52467">
    <property type="entry name" value="DHS-like NAD/FAD-binding domain"/>
    <property type="match status" value="1"/>
</dbReference>
<dbReference type="NCBIfam" id="NF006378">
    <property type="entry name" value="PRK08617.1"/>
    <property type="match status" value="1"/>
</dbReference>
<dbReference type="InterPro" id="IPR012001">
    <property type="entry name" value="Thiamin_PyroP_enz_TPP-bd_dom"/>
</dbReference>
<evidence type="ECO:0000259" key="4">
    <source>
        <dbReference type="Pfam" id="PF00205"/>
    </source>
</evidence>
<evidence type="ECO:0000256" key="1">
    <source>
        <dbReference type="ARBA" id="ARBA00007812"/>
    </source>
</evidence>
<comment type="caution">
    <text evidence="7">The sequence shown here is derived from an EMBL/GenBank/DDBJ whole genome shotgun (WGS) entry which is preliminary data.</text>
</comment>
<feature type="domain" description="Thiamine pyrophosphate enzyme N-terminal TPP-binding" evidence="6">
    <location>
        <begin position="9"/>
        <end position="126"/>
    </location>
</feature>
<dbReference type="GO" id="GO:0009097">
    <property type="term" value="P:isoleucine biosynthetic process"/>
    <property type="evidence" value="ECO:0007669"/>
    <property type="project" value="TreeGrafter"/>
</dbReference>
<dbReference type="STRING" id="1423806.FD15_GL000736"/>
<reference evidence="7 8" key="1">
    <citation type="journal article" date="2015" name="Genome Announc.">
        <title>Expanding the biotechnology potential of lactobacilli through comparative genomics of 213 strains and associated genera.</title>
        <authorList>
            <person name="Sun Z."/>
            <person name="Harris H.M."/>
            <person name="McCann A."/>
            <person name="Guo C."/>
            <person name="Argimon S."/>
            <person name="Zhang W."/>
            <person name="Yang X."/>
            <person name="Jeffery I.B."/>
            <person name="Cooney J.C."/>
            <person name="Kagawa T.F."/>
            <person name="Liu W."/>
            <person name="Song Y."/>
            <person name="Salvetti E."/>
            <person name="Wrobel A."/>
            <person name="Rasinkangas P."/>
            <person name="Parkhill J."/>
            <person name="Rea M.C."/>
            <person name="O'Sullivan O."/>
            <person name="Ritari J."/>
            <person name="Douillard F.P."/>
            <person name="Paul Ross R."/>
            <person name="Yang R."/>
            <person name="Briner A.E."/>
            <person name="Felis G.E."/>
            <person name="de Vos W.M."/>
            <person name="Barrangou R."/>
            <person name="Klaenhammer T.R."/>
            <person name="Caufield P.W."/>
            <person name="Cui Y."/>
            <person name="Zhang H."/>
            <person name="O'Toole P.W."/>
        </authorList>
    </citation>
    <scope>NUCLEOTIDE SEQUENCE [LARGE SCALE GENOMIC DNA]</scope>
    <source>
        <strain evidence="7 8">DSM 21376</strain>
    </source>
</reference>